<proteinExistence type="predicted"/>
<keyword evidence="2" id="KW-0812">Transmembrane</keyword>
<dbReference type="CDD" id="cd07061">
    <property type="entry name" value="HP_HAP_like"/>
    <property type="match status" value="1"/>
</dbReference>
<dbReference type="OrthoDB" id="6509975at2759"/>
<dbReference type="InterPro" id="IPR000560">
    <property type="entry name" value="His_Pase_clade-2"/>
</dbReference>
<sequence length="657" mass="72696">MSNKEYEPLPSSEPNAIEDEERSLLPKLGFGSRPLTSVSFFNTCRSKLSALGPISTLAIGYFLGVITVLILRSCLPRSYTTYSGIPQFAQGGVYVNSAQPASFPGDIGSTQTHAWPPPSPTNVIPSLFPTEIGYAGPVATGAEAGLVLTAGEGNYPSWKGVEGLVKPELWEHRHAEETPEWIEEDSSTDGKRHNDKFSIFKNWGNLTPFHSVPADSFGITSDTGPEVPDGCTLKGVHIIHRHGARYPTGSGHGSPARLASKLHSAASGIKAHSQLSFLNTWTYKLGTDYLTPFGRQEMFDLGVSMRVKYGSLLEGFTDRLPVFRTESEDRMLASATNFAFGFFGWPLDDKFLLSVTIEEKKFNNTLVPDKVCPNDWNPLIGNRGAYYIKQWVSIYLVHARRRIQSWLEGYELSMEDVYAMQMMCAYETVSLGYSKFCTLFTQDEWEGFEYALDLQFWYNYGFGSPVARALGSGYILELLARLTSTPLPRHPKPPLTSTFSVNHTLAGNPITFPVDQPLYVDATHDTVIVNILTALNLTSLSGLEEDGPPSWRRMKRGRKWRVSRLAPFASNMQMQLLECPAVDSDTQIRIILNDAVVSLTGIKGCPEQKDGLCPVKTFVKAQTTMLAGVDWDWTCHGNWTLPEGDAWSTVTGDPPAK</sequence>
<accession>A0A0C2W9U0</accession>
<name>A0A0C2W9U0_SERVB</name>
<organism evidence="3 4">
    <name type="scientific">Serendipita vermifera MAFF 305830</name>
    <dbReference type="NCBI Taxonomy" id="933852"/>
    <lineage>
        <taxon>Eukaryota</taxon>
        <taxon>Fungi</taxon>
        <taxon>Dikarya</taxon>
        <taxon>Basidiomycota</taxon>
        <taxon>Agaricomycotina</taxon>
        <taxon>Agaricomycetes</taxon>
        <taxon>Sebacinales</taxon>
        <taxon>Serendipitaceae</taxon>
        <taxon>Serendipita</taxon>
    </lineage>
</organism>
<reference evidence="3 4" key="1">
    <citation type="submission" date="2014-04" db="EMBL/GenBank/DDBJ databases">
        <authorList>
            <consortium name="DOE Joint Genome Institute"/>
            <person name="Kuo A."/>
            <person name="Zuccaro A."/>
            <person name="Kohler A."/>
            <person name="Nagy L.G."/>
            <person name="Floudas D."/>
            <person name="Copeland A."/>
            <person name="Barry K.W."/>
            <person name="Cichocki N."/>
            <person name="Veneault-Fourrey C."/>
            <person name="LaButti K."/>
            <person name="Lindquist E.A."/>
            <person name="Lipzen A."/>
            <person name="Lundell T."/>
            <person name="Morin E."/>
            <person name="Murat C."/>
            <person name="Sun H."/>
            <person name="Tunlid A."/>
            <person name="Henrissat B."/>
            <person name="Grigoriev I.V."/>
            <person name="Hibbett D.S."/>
            <person name="Martin F."/>
            <person name="Nordberg H.P."/>
            <person name="Cantor M.N."/>
            <person name="Hua S.X."/>
        </authorList>
    </citation>
    <scope>NUCLEOTIDE SEQUENCE [LARGE SCALE GENOMIC DNA]</scope>
    <source>
        <strain evidence="3 4">MAFF 305830</strain>
    </source>
</reference>
<dbReference type="Pfam" id="PF00328">
    <property type="entry name" value="His_Phos_2"/>
    <property type="match status" value="1"/>
</dbReference>
<dbReference type="PANTHER" id="PTHR20963:SF42">
    <property type="entry name" value="PHOSPHOGLYCERATE MUTASE-LIKE PROTEIN"/>
    <property type="match status" value="1"/>
</dbReference>
<feature type="transmembrane region" description="Helical" evidence="2">
    <location>
        <begin position="50"/>
        <end position="71"/>
    </location>
</feature>
<evidence type="ECO:0000313" key="3">
    <source>
        <dbReference type="EMBL" id="KIM23173.1"/>
    </source>
</evidence>
<gene>
    <name evidence="3" type="ORF">M408DRAFT_332470</name>
</gene>
<dbReference type="STRING" id="933852.A0A0C2W9U0"/>
<evidence type="ECO:0000256" key="2">
    <source>
        <dbReference type="SAM" id="Phobius"/>
    </source>
</evidence>
<keyword evidence="1" id="KW-0378">Hydrolase</keyword>
<protein>
    <recommendedName>
        <fullName evidence="5">Phosphoglycerate mutase-like protein</fullName>
    </recommendedName>
</protein>
<keyword evidence="4" id="KW-1185">Reference proteome</keyword>
<evidence type="ECO:0000256" key="1">
    <source>
        <dbReference type="ARBA" id="ARBA00022801"/>
    </source>
</evidence>
<evidence type="ECO:0008006" key="5">
    <source>
        <dbReference type="Google" id="ProtNLM"/>
    </source>
</evidence>
<dbReference type="PANTHER" id="PTHR20963">
    <property type="entry name" value="MULTIPLE INOSITOL POLYPHOSPHATE PHOSPHATASE-RELATED"/>
    <property type="match status" value="1"/>
</dbReference>
<dbReference type="EMBL" id="KN824341">
    <property type="protein sequence ID" value="KIM23173.1"/>
    <property type="molecule type" value="Genomic_DNA"/>
</dbReference>
<dbReference type="GO" id="GO:0003993">
    <property type="term" value="F:acid phosphatase activity"/>
    <property type="evidence" value="ECO:0007669"/>
    <property type="project" value="TreeGrafter"/>
</dbReference>
<dbReference type="Gene3D" id="3.40.50.1240">
    <property type="entry name" value="Phosphoglycerate mutase-like"/>
    <property type="match status" value="1"/>
</dbReference>
<reference evidence="4" key="2">
    <citation type="submission" date="2015-01" db="EMBL/GenBank/DDBJ databases">
        <title>Evolutionary Origins and Diversification of the Mycorrhizal Mutualists.</title>
        <authorList>
            <consortium name="DOE Joint Genome Institute"/>
            <consortium name="Mycorrhizal Genomics Consortium"/>
            <person name="Kohler A."/>
            <person name="Kuo A."/>
            <person name="Nagy L.G."/>
            <person name="Floudas D."/>
            <person name="Copeland A."/>
            <person name="Barry K.W."/>
            <person name="Cichocki N."/>
            <person name="Veneault-Fourrey C."/>
            <person name="LaButti K."/>
            <person name="Lindquist E.A."/>
            <person name="Lipzen A."/>
            <person name="Lundell T."/>
            <person name="Morin E."/>
            <person name="Murat C."/>
            <person name="Riley R."/>
            <person name="Ohm R."/>
            <person name="Sun H."/>
            <person name="Tunlid A."/>
            <person name="Henrissat B."/>
            <person name="Grigoriev I.V."/>
            <person name="Hibbett D.S."/>
            <person name="Martin F."/>
        </authorList>
    </citation>
    <scope>NUCLEOTIDE SEQUENCE [LARGE SCALE GENOMIC DNA]</scope>
    <source>
        <strain evidence="4">MAFF 305830</strain>
    </source>
</reference>
<keyword evidence="2" id="KW-1133">Transmembrane helix</keyword>
<dbReference type="InterPro" id="IPR029033">
    <property type="entry name" value="His_PPase_superfam"/>
</dbReference>
<dbReference type="SUPFAM" id="SSF53254">
    <property type="entry name" value="Phosphoglycerate mutase-like"/>
    <property type="match status" value="1"/>
</dbReference>
<dbReference type="PROSITE" id="PS00616">
    <property type="entry name" value="HIS_ACID_PHOSPHAT_1"/>
    <property type="match status" value="1"/>
</dbReference>
<dbReference type="HOGENOM" id="CLU_020880_2_2_1"/>
<dbReference type="InterPro" id="IPR033379">
    <property type="entry name" value="Acid_Pase_AS"/>
</dbReference>
<evidence type="ECO:0000313" key="4">
    <source>
        <dbReference type="Proteomes" id="UP000054097"/>
    </source>
</evidence>
<dbReference type="AlphaFoldDB" id="A0A0C2W9U0"/>
<keyword evidence="2" id="KW-0472">Membrane</keyword>
<dbReference type="Proteomes" id="UP000054097">
    <property type="component" value="Unassembled WGS sequence"/>
</dbReference>